<keyword evidence="9" id="KW-0663">Pyridoxal phosphate</keyword>
<dbReference type="PANTHER" id="PTHR11601:SF34">
    <property type="entry name" value="CYSTEINE DESULFURASE"/>
    <property type="match status" value="1"/>
</dbReference>
<sequence>MTQTKQCSPGQDTKDKANRSARPVYLDNQATTPTDPRVVEAMLPFFNERFGNAHSAAHAYGWDAEDAVERARADLAALIGASPREIVFTSGATEANNLAIKGAARFHRAARPHVVTYATEHKCVLESCRQLEREGFRVTILPVQPDGLIDLDLLADTVSDETAVVSVMAVNNEIGVIQPLAEIAAICREKGAYFHSDAAQAVGKIPVNVVDSGIDLLSISGHKFYAPMGIGALYVRRRPRVRLEAMIDGGGQERGLRSGTLATPLCVGLGMAARLAAEEMPEETARISGLKTRLLEGIRSRLDGVLLNADAEARVAGNLNLAFEGVDAEALMKAMPRLALSSGSACTSTSVEPSYVLRALGMPEARARASLRVGIGRFTSEADIDLAIEEFAAKVASLRAEGSQAAE</sequence>
<name>A0A967C920_9PROT</name>
<evidence type="ECO:0000256" key="1">
    <source>
        <dbReference type="ARBA" id="ARBA00001933"/>
    </source>
</evidence>
<dbReference type="PIRSF" id="PIRSF005572">
    <property type="entry name" value="NifS"/>
    <property type="match status" value="1"/>
</dbReference>
<evidence type="ECO:0000256" key="12">
    <source>
        <dbReference type="ARBA" id="ARBA00050776"/>
    </source>
</evidence>
<keyword evidence="16" id="KW-0032">Aminotransferase</keyword>
<dbReference type="GO" id="GO:0008483">
    <property type="term" value="F:transaminase activity"/>
    <property type="evidence" value="ECO:0007669"/>
    <property type="project" value="UniProtKB-KW"/>
</dbReference>
<feature type="region of interest" description="Disordered" evidence="14">
    <location>
        <begin position="1"/>
        <end position="33"/>
    </location>
</feature>
<evidence type="ECO:0000256" key="4">
    <source>
        <dbReference type="ARBA" id="ARBA00012239"/>
    </source>
</evidence>
<keyword evidence="8" id="KW-0479">Metal-binding</keyword>
<comment type="function">
    <text evidence="2">Catalyzes the removal of elemental sulfur atoms from cysteine to produce alanine. Seems to participate in the biosynthesis of the nitrogenase metalloclusters by providing the inorganic sulfur required for the Fe-S core formation.</text>
</comment>
<dbReference type="InterPro" id="IPR016454">
    <property type="entry name" value="Cysteine_dSase"/>
</dbReference>
<comment type="cofactor">
    <cofactor evidence="1 13">
        <name>pyridoxal 5'-phosphate</name>
        <dbReference type="ChEBI" id="CHEBI:597326"/>
    </cofactor>
</comment>
<dbReference type="FunFam" id="3.40.640.10:FF:000003">
    <property type="entry name" value="Cysteine desulfurase IscS"/>
    <property type="match status" value="1"/>
</dbReference>
<evidence type="ECO:0000256" key="9">
    <source>
        <dbReference type="ARBA" id="ARBA00022898"/>
    </source>
</evidence>
<dbReference type="PROSITE" id="PS00595">
    <property type="entry name" value="AA_TRANSFER_CLASS_5"/>
    <property type="match status" value="1"/>
</dbReference>
<dbReference type="InterPro" id="IPR015421">
    <property type="entry name" value="PyrdxlP-dep_Trfase_major"/>
</dbReference>
<evidence type="ECO:0000256" key="6">
    <source>
        <dbReference type="ARBA" id="ARBA00022679"/>
    </source>
</evidence>
<keyword evidence="10" id="KW-0408">Iron</keyword>
<comment type="catalytic activity">
    <reaction evidence="12">
        <text>(sulfur carrier)-H + L-cysteine = (sulfur carrier)-SH + L-alanine</text>
        <dbReference type="Rhea" id="RHEA:43892"/>
        <dbReference type="Rhea" id="RHEA-COMP:14737"/>
        <dbReference type="Rhea" id="RHEA-COMP:14739"/>
        <dbReference type="ChEBI" id="CHEBI:29917"/>
        <dbReference type="ChEBI" id="CHEBI:35235"/>
        <dbReference type="ChEBI" id="CHEBI:57972"/>
        <dbReference type="ChEBI" id="CHEBI:64428"/>
        <dbReference type="EC" id="2.8.1.7"/>
    </reaction>
</comment>
<evidence type="ECO:0000256" key="11">
    <source>
        <dbReference type="ARBA" id="ARBA00023014"/>
    </source>
</evidence>
<evidence type="ECO:0000256" key="13">
    <source>
        <dbReference type="RuleBase" id="RU004504"/>
    </source>
</evidence>
<dbReference type="InterPro" id="IPR015422">
    <property type="entry name" value="PyrdxlP-dep_Trfase_small"/>
</dbReference>
<evidence type="ECO:0000256" key="3">
    <source>
        <dbReference type="ARBA" id="ARBA00006490"/>
    </source>
</evidence>
<dbReference type="EMBL" id="JAAQPH010000006">
    <property type="protein sequence ID" value="NIA68797.1"/>
    <property type="molecule type" value="Genomic_DNA"/>
</dbReference>
<evidence type="ECO:0000313" key="17">
    <source>
        <dbReference type="Proteomes" id="UP000761264"/>
    </source>
</evidence>
<dbReference type="GO" id="GO:0046872">
    <property type="term" value="F:metal ion binding"/>
    <property type="evidence" value="ECO:0007669"/>
    <property type="project" value="UniProtKB-KW"/>
</dbReference>
<dbReference type="RefSeq" id="WP_167223766.1">
    <property type="nucleotide sequence ID" value="NZ_JAAQPH010000006.1"/>
</dbReference>
<keyword evidence="11" id="KW-0411">Iron-sulfur</keyword>
<feature type="compositionally biased region" description="Polar residues" evidence="14">
    <location>
        <begin position="1"/>
        <end position="11"/>
    </location>
</feature>
<organism evidence="16 17">
    <name type="scientific">Pelagibius litoralis</name>
    <dbReference type="NCBI Taxonomy" id="374515"/>
    <lineage>
        <taxon>Bacteria</taxon>
        <taxon>Pseudomonadati</taxon>
        <taxon>Pseudomonadota</taxon>
        <taxon>Alphaproteobacteria</taxon>
        <taxon>Rhodospirillales</taxon>
        <taxon>Rhodovibrionaceae</taxon>
        <taxon>Pelagibius</taxon>
    </lineage>
</organism>
<reference evidence="16" key="1">
    <citation type="submission" date="2020-03" db="EMBL/GenBank/DDBJ databases">
        <title>Genome of Pelagibius litoralis DSM 21314T.</title>
        <authorList>
            <person name="Wang G."/>
        </authorList>
    </citation>
    <scope>NUCLEOTIDE SEQUENCE</scope>
    <source>
        <strain evidence="16">DSM 21314</strain>
    </source>
</reference>
<dbReference type="Gene3D" id="3.90.1150.10">
    <property type="entry name" value="Aspartate Aminotransferase, domain 1"/>
    <property type="match status" value="1"/>
</dbReference>
<dbReference type="GO" id="GO:0005829">
    <property type="term" value="C:cytosol"/>
    <property type="evidence" value="ECO:0007669"/>
    <property type="project" value="TreeGrafter"/>
</dbReference>
<protein>
    <recommendedName>
        <fullName evidence="5">Cysteine desulfurase</fullName>
        <ecNumber evidence="4">2.8.1.7</ecNumber>
    </recommendedName>
</protein>
<dbReference type="Pfam" id="PF00266">
    <property type="entry name" value="Aminotran_5"/>
    <property type="match status" value="1"/>
</dbReference>
<comment type="caution">
    <text evidence="16">The sequence shown here is derived from an EMBL/GenBank/DDBJ whole genome shotgun (WGS) entry which is preliminary data.</text>
</comment>
<keyword evidence="17" id="KW-1185">Reference proteome</keyword>
<evidence type="ECO:0000256" key="8">
    <source>
        <dbReference type="ARBA" id="ARBA00022723"/>
    </source>
</evidence>
<evidence type="ECO:0000256" key="7">
    <source>
        <dbReference type="ARBA" id="ARBA00022714"/>
    </source>
</evidence>
<evidence type="ECO:0000259" key="15">
    <source>
        <dbReference type="Pfam" id="PF00266"/>
    </source>
</evidence>
<comment type="similarity">
    <text evidence="3">Belongs to the class-V pyridoxal-phosphate-dependent aminotransferase family. NifS/IscS subfamily.</text>
</comment>
<dbReference type="Gene3D" id="3.40.640.10">
    <property type="entry name" value="Type I PLP-dependent aspartate aminotransferase-like (Major domain)"/>
    <property type="match status" value="1"/>
</dbReference>
<evidence type="ECO:0000256" key="14">
    <source>
        <dbReference type="SAM" id="MobiDB-lite"/>
    </source>
</evidence>
<dbReference type="InterPro" id="IPR020578">
    <property type="entry name" value="Aminotrans_V_PyrdxlP_BS"/>
</dbReference>
<evidence type="ECO:0000256" key="2">
    <source>
        <dbReference type="ARBA" id="ARBA00003120"/>
    </source>
</evidence>
<keyword evidence="7" id="KW-0001">2Fe-2S</keyword>
<accession>A0A967C920</accession>
<dbReference type="InterPro" id="IPR000192">
    <property type="entry name" value="Aminotrans_V_dom"/>
</dbReference>
<dbReference type="AlphaFoldDB" id="A0A967C920"/>
<dbReference type="EC" id="2.8.1.7" evidence="4"/>
<proteinExistence type="inferred from homology"/>
<feature type="domain" description="Aminotransferase class V" evidence="15">
    <location>
        <begin position="24"/>
        <end position="385"/>
    </location>
</feature>
<evidence type="ECO:0000256" key="10">
    <source>
        <dbReference type="ARBA" id="ARBA00023004"/>
    </source>
</evidence>
<gene>
    <name evidence="16" type="ORF">HBA54_09355</name>
</gene>
<dbReference type="GO" id="GO:0031071">
    <property type="term" value="F:cysteine desulfurase activity"/>
    <property type="evidence" value="ECO:0007669"/>
    <property type="project" value="UniProtKB-EC"/>
</dbReference>
<dbReference type="SUPFAM" id="SSF53383">
    <property type="entry name" value="PLP-dependent transferases"/>
    <property type="match status" value="1"/>
</dbReference>
<dbReference type="Proteomes" id="UP000761264">
    <property type="component" value="Unassembled WGS sequence"/>
</dbReference>
<dbReference type="GO" id="GO:0016226">
    <property type="term" value="P:iron-sulfur cluster assembly"/>
    <property type="evidence" value="ECO:0007669"/>
    <property type="project" value="TreeGrafter"/>
</dbReference>
<evidence type="ECO:0000313" key="16">
    <source>
        <dbReference type="EMBL" id="NIA68797.1"/>
    </source>
</evidence>
<dbReference type="PANTHER" id="PTHR11601">
    <property type="entry name" value="CYSTEINE DESULFURYLASE FAMILY MEMBER"/>
    <property type="match status" value="1"/>
</dbReference>
<dbReference type="GO" id="GO:0051537">
    <property type="term" value="F:2 iron, 2 sulfur cluster binding"/>
    <property type="evidence" value="ECO:0007669"/>
    <property type="project" value="UniProtKB-KW"/>
</dbReference>
<evidence type="ECO:0000256" key="5">
    <source>
        <dbReference type="ARBA" id="ARBA00013558"/>
    </source>
</evidence>
<dbReference type="InterPro" id="IPR015424">
    <property type="entry name" value="PyrdxlP-dep_Trfase"/>
</dbReference>
<keyword evidence="6" id="KW-0808">Transferase</keyword>